<accession>A0A6J4ID56</accession>
<dbReference type="InterPro" id="IPR051164">
    <property type="entry name" value="NmrA-like_oxidored"/>
</dbReference>
<dbReference type="InterPro" id="IPR016040">
    <property type="entry name" value="NAD(P)-bd_dom"/>
</dbReference>
<name>A0A6J4ID56_9ACTN</name>
<proteinExistence type="predicted"/>
<sequence length="244" mass="25861">MTTVLVTGATGTLGTPTVDLLRAEGHGVRALSRRTGPGLTTGDLLTGSGIDEAMAGVDTVVHLATGLRRKDVVIARTLLDAANRAGVGHLVLISIVGIDHIPLGYYRDKVEIERLVVDSAVPHTVLRATQFHTLVEQLCSVQRRLPVLLAPSFDVQPIAPAEVAARLVELASGAPAGRVPDIGGPAVRPLPELAGAWAVSRGLRRRVVPVRWPGRVFAGYRAGHNLVPGPPYGRIEFEEYLAAQ</sequence>
<evidence type="ECO:0000259" key="2">
    <source>
        <dbReference type="Pfam" id="PF13460"/>
    </source>
</evidence>
<feature type="domain" description="NAD(P)-binding" evidence="2">
    <location>
        <begin position="8"/>
        <end position="132"/>
    </location>
</feature>
<dbReference type="SUPFAM" id="SSF51735">
    <property type="entry name" value="NAD(P)-binding Rossmann-fold domains"/>
    <property type="match status" value="1"/>
</dbReference>
<dbReference type="PANTHER" id="PTHR42748:SF3">
    <property type="entry name" value="BLL4366 PROTEIN"/>
    <property type="match status" value="1"/>
</dbReference>
<keyword evidence="1" id="KW-0521">NADP</keyword>
<dbReference type="AlphaFoldDB" id="A0A6J4ID56"/>
<dbReference type="EMBL" id="CADCTN010000136">
    <property type="protein sequence ID" value="CAA9246967.1"/>
    <property type="molecule type" value="Genomic_DNA"/>
</dbReference>
<dbReference type="Gene3D" id="3.40.50.720">
    <property type="entry name" value="NAD(P)-binding Rossmann-like Domain"/>
    <property type="match status" value="1"/>
</dbReference>
<dbReference type="InterPro" id="IPR036291">
    <property type="entry name" value="NAD(P)-bd_dom_sf"/>
</dbReference>
<evidence type="ECO:0000256" key="1">
    <source>
        <dbReference type="ARBA" id="ARBA00022857"/>
    </source>
</evidence>
<dbReference type="Pfam" id="PF13460">
    <property type="entry name" value="NAD_binding_10"/>
    <property type="match status" value="1"/>
</dbReference>
<gene>
    <name evidence="3" type="ORF">AVDCRST_MAG52-1945</name>
</gene>
<evidence type="ECO:0000313" key="3">
    <source>
        <dbReference type="EMBL" id="CAA9246967.1"/>
    </source>
</evidence>
<reference evidence="3" key="1">
    <citation type="submission" date="2020-02" db="EMBL/GenBank/DDBJ databases">
        <authorList>
            <person name="Meier V. D."/>
        </authorList>
    </citation>
    <scope>NUCLEOTIDE SEQUENCE</scope>
    <source>
        <strain evidence="3">AVDCRST_MAG52</strain>
    </source>
</reference>
<organism evidence="3">
    <name type="scientific">uncultured Blastococcus sp</name>
    <dbReference type="NCBI Taxonomy" id="217144"/>
    <lineage>
        <taxon>Bacteria</taxon>
        <taxon>Bacillati</taxon>
        <taxon>Actinomycetota</taxon>
        <taxon>Actinomycetes</taxon>
        <taxon>Geodermatophilales</taxon>
        <taxon>Geodermatophilaceae</taxon>
        <taxon>Blastococcus</taxon>
        <taxon>environmental samples</taxon>
    </lineage>
</organism>
<protein>
    <recommendedName>
        <fullName evidence="2">NAD(P)-binding domain-containing protein</fullName>
    </recommendedName>
</protein>
<dbReference type="PANTHER" id="PTHR42748">
    <property type="entry name" value="NITROGEN METABOLITE REPRESSION PROTEIN NMRA FAMILY MEMBER"/>
    <property type="match status" value="1"/>
</dbReference>